<evidence type="ECO:0000256" key="4">
    <source>
        <dbReference type="ARBA" id="ARBA00022692"/>
    </source>
</evidence>
<dbReference type="EMBL" id="JACHBU010000001">
    <property type="protein sequence ID" value="MBB6506777.1"/>
    <property type="molecule type" value="Genomic_DNA"/>
</dbReference>
<keyword evidence="6 10" id="KW-0472">Membrane</keyword>
<evidence type="ECO:0000313" key="12">
    <source>
        <dbReference type="Proteomes" id="UP000585437"/>
    </source>
</evidence>
<dbReference type="PANTHER" id="PTHR38766:SF1">
    <property type="entry name" value="FLAGELLAR PROTEIN FLIO"/>
    <property type="match status" value="1"/>
</dbReference>
<dbReference type="RefSeq" id="WP_184653255.1">
    <property type="nucleotide sequence ID" value="NZ_JACHBU010000001.1"/>
</dbReference>
<dbReference type="Proteomes" id="UP000585437">
    <property type="component" value="Unassembled WGS sequence"/>
</dbReference>
<dbReference type="Pfam" id="PF04347">
    <property type="entry name" value="FliO"/>
    <property type="match status" value="1"/>
</dbReference>
<dbReference type="InterPro" id="IPR052205">
    <property type="entry name" value="FliO/MopB"/>
</dbReference>
<comment type="similarity">
    <text evidence="8">Belongs to the FliO/MopB family.</text>
</comment>
<keyword evidence="12" id="KW-1185">Reference proteome</keyword>
<dbReference type="InterPro" id="IPR022781">
    <property type="entry name" value="Flagellar_biosynth_FliO"/>
</dbReference>
<feature type="transmembrane region" description="Helical" evidence="10">
    <location>
        <begin position="13"/>
        <end position="34"/>
    </location>
</feature>
<evidence type="ECO:0000256" key="3">
    <source>
        <dbReference type="ARBA" id="ARBA00022475"/>
    </source>
</evidence>
<dbReference type="AlphaFoldDB" id="A0A7X0MPI3"/>
<evidence type="ECO:0000256" key="6">
    <source>
        <dbReference type="ARBA" id="ARBA00023136"/>
    </source>
</evidence>
<accession>A0A7X0MPI3</accession>
<evidence type="ECO:0000256" key="9">
    <source>
        <dbReference type="SAM" id="MobiDB-lite"/>
    </source>
</evidence>
<proteinExistence type="inferred from homology"/>
<evidence type="ECO:0008006" key="13">
    <source>
        <dbReference type="Google" id="ProtNLM"/>
    </source>
</evidence>
<comment type="subcellular location">
    <subcellularLocation>
        <location evidence="1">Bacterial flagellum basal body</location>
    </subcellularLocation>
    <subcellularLocation>
        <location evidence="2">Cell membrane</location>
    </subcellularLocation>
</comment>
<keyword evidence="5 10" id="KW-1133">Transmembrane helix</keyword>
<evidence type="ECO:0000256" key="8">
    <source>
        <dbReference type="ARBA" id="ARBA00037937"/>
    </source>
</evidence>
<dbReference type="GO" id="GO:0009425">
    <property type="term" value="C:bacterial-type flagellum basal body"/>
    <property type="evidence" value="ECO:0007669"/>
    <property type="project" value="UniProtKB-SubCell"/>
</dbReference>
<sequence>MAEELMGAYGSRMVIAVLGVGIGLLFLFGILWMLRGRNGPSPFVRGGRNRNPRLQVLDAAAVDARRRLVLIRRDGVEHLVMIGGPTDIVIETGIATNSPSQPSAIESAPSEPRPALAQRQRPDPRPAALPEAERPEAMREISVRDDTPRAKPPLATQPSPIPARPVSPVSRSEPTPTASVSPPAPQRLDPPARQSAPEPQRPAPTVVIPATVSTAAGVAAAPIAAAAITAIPQPAPSRVDDAANALEAARSRVLAHAEPDQPAEPSRVVPINSEDLATGVQSALEKPKMLGSDFEKILEEEMAQNLAARENAGRETIAVPAPNRQLPQRDPAVAPITGATAEPSLQDEVARIFGEMSATRDK</sequence>
<feature type="region of interest" description="Disordered" evidence="9">
    <location>
        <begin position="96"/>
        <end position="204"/>
    </location>
</feature>
<evidence type="ECO:0000256" key="5">
    <source>
        <dbReference type="ARBA" id="ARBA00022989"/>
    </source>
</evidence>
<evidence type="ECO:0000256" key="10">
    <source>
        <dbReference type="SAM" id="Phobius"/>
    </source>
</evidence>
<dbReference type="GO" id="GO:0005886">
    <property type="term" value="C:plasma membrane"/>
    <property type="evidence" value="ECO:0007669"/>
    <property type="project" value="UniProtKB-SubCell"/>
</dbReference>
<dbReference type="GO" id="GO:0044781">
    <property type="term" value="P:bacterial-type flagellum organization"/>
    <property type="evidence" value="ECO:0007669"/>
    <property type="project" value="InterPro"/>
</dbReference>
<protein>
    <recommendedName>
        <fullName evidence="13">Flagellar biosynthesis protein FliO</fullName>
    </recommendedName>
</protein>
<evidence type="ECO:0000256" key="1">
    <source>
        <dbReference type="ARBA" id="ARBA00004117"/>
    </source>
</evidence>
<keyword evidence="7" id="KW-0975">Bacterial flagellum</keyword>
<dbReference type="PANTHER" id="PTHR38766">
    <property type="entry name" value="FLAGELLAR PROTEIN FLIO"/>
    <property type="match status" value="1"/>
</dbReference>
<organism evidence="11 12">
    <name type="scientific">Rhizobium soli</name>
    <dbReference type="NCBI Taxonomy" id="424798"/>
    <lineage>
        <taxon>Bacteria</taxon>
        <taxon>Pseudomonadati</taxon>
        <taxon>Pseudomonadota</taxon>
        <taxon>Alphaproteobacteria</taxon>
        <taxon>Hyphomicrobiales</taxon>
        <taxon>Rhizobiaceae</taxon>
        <taxon>Rhizobium/Agrobacterium group</taxon>
        <taxon>Rhizobium</taxon>
    </lineage>
</organism>
<keyword evidence="4 10" id="KW-0812">Transmembrane</keyword>
<evidence type="ECO:0000256" key="2">
    <source>
        <dbReference type="ARBA" id="ARBA00004236"/>
    </source>
</evidence>
<evidence type="ECO:0000256" key="7">
    <source>
        <dbReference type="ARBA" id="ARBA00023143"/>
    </source>
</evidence>
<evidence type="ECO:0000313" key="11">
    <source>
        <dbReference type="EMBL" id="MBB6506777.1"/>
    </source>
</evidence>
<reference evidence="11 12" key="1">
    <citation type="submission" date="2020-08" db="EMBL/GenBank/DDBJ databases">
        <title>The Agave Microbiome: Exploring the role of microbial communities in plant adaptations to desert environments.</title>
        <authorList>
            <person name="Partida-Martinez L.P."/>
        </authorList>
    </citation>
    <scope>NUCLEOTIDE SEQUENCE [LARGE SCALE GENOMIC DNA]</scope>
    <source>
        <strain evidence="11 12">AS3.12</strain>
    </source>
</reference>
<name>A0A7X0MPI3_9HYPH</name>
<feature type="compositionally biased region" description="Basic and acidic residues" evidence="9">
    <location>
        <begin position="131"/>
        <end position="149"/>
    </location>
</feature>
<comment type="caution">
    <text evidence="11">The sequence shown here is derived from an EMBL/GenBank/DDBJ whole genome shotgun (WGS) entry which is preliminary data.</text>
</comment>
<gene>
    <name evidence="11" type="ORF">F4695_000096</name>
</gene>
<keyword evidence="3" id="KW-1003">Cell membrane</keyword>